<reference evidence="16" key="3">
    <citation type="submission" date="2025-09" db="UniProtKB">
        <authorList>
            <consortium name="Ensembl"/>
        </authorList>
    </citation>
    <scope>IDENTIFICATION</scope>
</reference>
<feature type="domain" description="Ig-like" evidence="15">
    <location>
        <begin position="16"/>
        <end position="136"/>
    </location>
</feature>
<dbReference type="Proteomes" id="UP000694387">
    <property type="component" value="Chromosome 26"/>
</dbReference>
<dbReference type="InterPro" id="IPR007110">
    <property type="entry name" value="Ig-like_dom"/>
</dbReference>
<feature type="chain" id="PRO_5040312742" description="Ig-like domain-containing protein" evidence="14">
    <location>
        <begin position="21"/>
        <end position="579"/>
    </location>
</feature>
<sequence length="579" mass="62835">MSRQLLLLLPMLWGVPMAQGQSYWLELPESVTVQEGLCVLVPCNFSYPWTAFGTLYMFWFRKGMDGHQDPLVATNKPNQKLHESTHGRFFLLGDPHAQNCSLSIRDVNLGDSGTYFFRMEDSFRGHSYLDKMFSLNVTALTHRPHIHILGPLESGQPRNLTCSVPWACEQGTAPAFSWTSAALTSLGPRARLSSVLTLTPRPQDHGTSVTCQVKFLAAGVTVERNIQLNVTYAPQNMAISISQGNSTAFKILHNSSALPILEGQAVRLLCVADSNPLAQLSWFWGSPALNATPISTSAILELPHTGSAGGDFTCLARHLLGSQTVSVSLSVLYPPQLLGPSCSWEDEGLHCGCSSRAQPAPSLRWRLGEGLLEGNSSNASFTITSSSSGLWANSSLSLSWELSSSLRVSCEARNVHGARSIAILLLPGKPEPRAEGVLGAVGGAGIVALLSLCLFLIFRVKICRKKAAQPVQSTEDVNSVEGSGSGGLEECLIHNSQQVHQHQVRNRLPFRLPSPCWSEPHLKRGNGAPGDFPECSQASGTKSHQQRVCRDQETQVRNYFLAVLEAGITDQQLSRASSF</sequence>
<reference evidence="16" key="2">
    <citation type="submission" date="2025-08" db="UniProtKB">
        <authorList>
            <consortium name="Ensembl"/>
        </authorList>
    </citation>
    <scope>IDENTIFICATION</scope>
</reference>
<dbReference type="InterPro" id="IPR003599">
    <property type="entry name" value="Ig_sub"/>
</dbReference>
<feature type="domain" description="Ig-like" evidence="15">
    <location>
        <begin position="144"/>
        <end position="227"/>
    </location>
</feature>
<evidence type="ECO:0000256" key="13">
    <source>
        <dbReference type="SAM" id="Phobius"/>
    </source>
</evidence>
<dbReference type="PANTHER" id="PTHR12035">
    <property type="entry name" value="SIALIC ACID BINDING IMMUNOGLOBULIN-LIKE LECTIN"/>
    <property type="match status" value="1"/>
</dbReference>
<evidence type="ECO:0000256" key="11">
    <source>
        <dbReference type="ARBA" id="ARBA00038361"/>
    </source>
</evidence>
<name>A0A8C4LJZ8_EQUAS</name>
<evidence type="ECO:0000256" key="7">
    <source>
        <dbReference type="ARBA" id="ARBA00023136"/>
    </source>
</evidence>
<dbReference type="GO" id="GO:0007155">
    <property type="term" value="P:cell adhesion"/>
    <property type="evidence" value="ECO:0007669"/>
    <property type="project" value="UniProtKB-KW"/>
</dbReference>
<dbReference type="Gene3D" id="2.60.40.10">
    <property type="entry name" value="Immunoglobulins"/>
    <property type="match status" value="4"/>
</dbReference>
<feature type="domain" description="Ig-like" evidence="15">
    <location>
        <begin position="234"/>
        <end position="330"/>
    </location>
</feature>
<evidence type="ECO:0000259" key="15">
    <source>
        <dbReference type="PROSITE" id="PS50835"/>
    </source>
</evidence>
<proteinExistence type="inferred from homology"/>
<keyword evidence="4" id="KW-0430">Lectin</keyword>
<keyword evidence="7 13" id="KW-0472">Membrane</keyword>
<protein>
    <recommendedName>
        <fullName evidence="15">Ig-like domain-containing protein</fullName>
    </recommendedName>
</protein>
<evidence type="ECO:0000256" key="8">
    <source>
        <dbReference type="ARBA" id="ARBA00023157"/>
    </source>
</evidence>
<dbReference type="PROSITE" id="PS50835">
    <property type="entry name" value="IG_LIKE"/>
    <property type="match status" value="3"/>
</dbReference>
<dbReference type="InterPro" id="IPR013783">
    <property type="entry name" value="Ig-like_fold"/>
</dbReference>
<evidence type="ECO:0000256" key="2">
    <source>
        <dbReference type="ARBA" id="ARBA00022692"/>
    </source>
</evidence>
<feature type="signal peptide" evidence="14">
    <location>
        <begin position="1"/>
        <end position="20"/>
    </location>
</feature>
<dbReference type="InterPro" id="IPR051036">
    <property type="entry name" value="SIGLEC"/>
</dbReference>
<keyword evidence="8" id="KW-1015">Disulfide bond</keyword>
<dbReference type="AlphaFoldDB" id="A0A8C4LJZ8"/>
<evidence type="ECO:0000256" key="5">
    <source>
        <dbReference type="ARBA" id="ARBA00022889"/>
    </source>
</evidence>
<evidence type="ECO:0000256" key="14">
    <source>
        <dbReference type="SAM" id="SignalP"/>
    </source>
</evidence>
<dbReference type="SMART" id="SM00409">
    <property type="entry name" value="IG"/>
    <property type="match status" value="2"/>
</dbReference>
<reference evidence="16 17" key="1">
    <citation type="journal article" date="2020" name="Nat. Commun.">
        <title>Donkey genomes provide new insights into domestication and selection for coat color.</title>
        <authorList>
            <person name="Wang"/>
            <person name="C."/>
            <person name="Li"/>
            <person name="H."/>
            <person name="Guo"/>
            <person name="Y."/>
            <person name="Huang"/>
            <person name="J."/>
            <person name="Sun"/>
            <person name="Y."/>
            <person name="Min"/>
            <person name="J."/>
            <person name="Wang"/>
            <person name="J."/>
            <person name="Fang"/>
            <person name="X."/>
            <person name="Zhao"/>
            <person name="Z."/>
            <person name="Wang"/>
            <person name="S."/>
            <person name="Zhang"/>
            <person name="Y."/>
            <person name="Liu"/>
            <person name="Q."/>
            <person name="Jiang"/>
            <person name="Q."/>
            <person name="Wang"/>
            <person name="X."/>
            <person name="Guo"/>
            <person name="Y."/>
            <person name="Yang"/>
            <person name="C."/>
            <person name="Wang"/>
            <person name="Y."/>
            <person name="Tian"/>
            <person name="F."/>
            <person name="Zhuang"/>
            <person name="G."/>
            <person name="Fan"/>
            <person name="Y."/>
            <person name="Gao"/>
            <person name="Q."/>
            <person name="Li"/>
            <person name="Y."/>
            <person name="Ju"/>
            <person name="Z."/>
            <person name="Li"/>
            <person name="J."/>
            <person name="Li"/>
            <person name="R."/>
            <person name="Hou"/>
            <person name="M."/>
            <person name="Yang"/>
            <person name="G."/>
            <person name="Liu"/>
            <person name="G."/>
            <person name="Liu"/>
            <person name="W."/>
            <person name="Guo"/>
            <person name="J."/>
            <person name="Pan"/>
            <person name="S."/>
            <person name="Fan"/>
            <person name="G."/>
            <person name="Zhang"/>
            <person name="W."/>
            <person name="Zhang"/>
            <person name="R."/>
            <person name="Yu"/>
            <person name="J."/>
            <person name="Zhang"/>
            <person name="X."/>
            <person name="Yin"/>
            <person name="Q."/>
            <person name="Ji"/>
            <person name="C."/>
            <person name="Jin"/>
            <person name="Y."/>
            <person name="Yue"/>
            <person name="G."/>
            <person name="Liu"/>
            <person name="M."/>
            <person name="Xu"/>
            <person name="J."/>
            <person name="Liu"/>
            <person name="S."/>
            <person name="Jordana"/>
            <person name="J."/>
            <person name="Noce"/>
            <person name="A."/>
            <person name="Amills"/>
            <person name="M."/>
            <person name="Wu"/>
            <person name="D.D."/>
            <person name="Li"/>
            <person name="S."/>
            <person name="Zhou"/>
            <person name="X. and Zhong"/>
            <person name="J."/>
        </authorList>
    </citation>
    <scope>NUCLEOTIDE SEQUENCE [LARGE SCALE GENOMIC DNA]</scope>
</reference>
<comment type="subcellular location">
    <subcellularLocation>
        <location evidence="1">Membrane</location>
        <topology evidence="1">Single-pass type I membrane protein</topology>
    </subcellularLocation>
</comment>
<evidence type="ECO:0000313" key="17">
    <source>
        <dbReference type="Proteomes" id="UP000694387"/>
    </source>
</evidence>
<evidence type="ECO:0000256" key="10">
    <source>
        <dbReference type="ARBA" id="ARBA00023319"/>
    </source>
</evidence>
<dbReference type="GO" id="GO:0005886">
    <property type="term" value="C:plasma membrane"/>
    <property type="evidence" value="ECO:0007669"/>
    <property type="project" value="TreeGrafter"/>
</dbReference>
<dbReference type="Ensembl" id="ENSEAST00005013350.2">
    <property type="protein sequence ID" value="ENSEASP00005012291.2"/>
    <property type="gene ID" value="ENSEASG00005008577.2"/>
</dbReference>
<evidence type="ECO:0000313" key="16">
    <source>
        <dbReference type="Ensembl" id="ENSEASP00005012291.2"/>
    </source>
</evidence>
<dbReference type="SUPFAM" id="SSF48726">
    <property type="entry name" value="Immunoglobulin"/>
    <property type="match status" value="4"/>
</dbReference>
<evidence type="ECO:0000256" key="4">
    <source>
        <dbReference type="ARBA" id="ARBA00022734"/>
    </source>
</evidence>
<dbReference type="PANTHER" id="PTHR12035:SF99">
    <property type="entry name" value="SIALIC ACID BINDING IG LIKE LECTIN 6"/>
    <property type="match status" value="1"/>
</dbReference>
<keyword evidence="2 13" id="KW-0812">Transmembrane</keyword>
<evidence type="ECO:0000256" key="6">
    <source>
        <dbReference type="ARBA" id="ARBA00022989"/>
    </source>
</evidence>
<keyword evidence="17" id="KW-1185">Reference proteome</keyword>
<dbReference type="FunFam" id="2.60.40.10:FF:000912">
    <property type="entry name" value="Myeloid cell surface antigen CD33"/>
    <property type="match status" value="1"/>
</dbReference>
<dbReference type="GO" id="GO:0033691">
    <property type="term" value="F:sialic acid binding"/>
    <property type="evidence" value="ECO:0007669"/>
    <property type="project" value="TreeGrafter"/>
</dbReference>
<dbReference type="InterPro" id="IPR013106">
    <property type="entry name" value="Ig_V-set"/>
</dbReference>
<keyword evidence="6 13" id="KW-1133">Transmembrane helix</keyword>
<evidence type="ECO:0000256" key="12">
    <source>
        <dbReference type="SAM" id="MobiDB-lite"/>
    </source>
</evidence>
<keyword evidence="9" id="KW-0325">Glycoprotein</keyword>
<dbReference type="GO" id="GO:0030246">
    <property type="term" value="F:carbohydrate binding"/>
    <property type="evidence" value="ECO:0007669"/>
    <property type="project" value="UniProtKB-KW"/>
</dbReference>
<evidence type="ECO:0000256" key="1">
    <source>
        <dbReference type="ARBA" id="ARBA00004479"/>
    </source>
</evidence>
<organism evidence="16 17">
    <name type="scientific">Equus asinus</name>
    <name type="common">Donkey</name>
    <name type="synonym">Equus africanus asinus</name>
    <dbReference type="NCBI Taxonomy" id="9793"/>
    <lineage>
        <taxon>Eukaryota</taxon>
        <taxon>Metazoa</taxon>
        <taxon>Chordata</taxon>
        <taxon>Craniata</taxon>
        <taxon>Vertebrata</taxon>
        <taxon>Euteleostomi</taxon>
        <taxon>Mammalia</taxon>
        <taxon>Eutheria</taxon>
        <taxon>Laurasiatheria</taxon>
        <taxon>Perissodactyla</taxon>
        <taxon>Equidae</taxon>
        <taxon>Equus</taxon>
    </lineage>
</organism>
<comment type="similarity">
    <text evidence="11">Belongs to the immunoglobulin superfamily. SIGLEC (sialic acid binding Ig-like lectin) family.</text>
</comment>
<feature type="transmembrane region" description="Helical" evidence="13">
    <location>
        <begin position="437"/>
        <end position="458"/>
    </location>
</feature>
<dbReference type="GeneTree" id="ENSGT01150000286907"/>
<keyword evidence="3 14" id="KW-0732">Signal</keyword>
<keyword evidence="5" id="KW-0130">Cell adhesion</keyword>
<accession>A0A8C4LJZ8</accession>
<dbReference type="Pfam" id="PF07686">
    <property type="entry name" value="V-set"/>
    <property type="match status" value="1"/>
</dbReference>
<evidence type="ECO:0000256" key="3">
    <source>
        <dbReference type="ARBA" id="ARBA00022729"/>
    </source>
</evidence>
<feature type="region of interest" description="Disordered" evidence="12">
    <location>
        <begin position="527"/>
        <end position="547"/>
    </location>
</feature>
<dbReference type="InterPro" id="IPR036179">
    <property type="entry name" value="Ig-like_dom_sf"/>
</dbReference>
<evidence type="ECO:0000256" key="9">
    <source>
        <dbReference type="ARBA" id="ARBA00023180"/>
    </source>
</evidence>
<keyword evidence="10" id="KW-0393">Immunoglobulin domain</keyword>